<name>V6LG34_9EUKA</name>
<accession>V6LG34</accession>
<reference evidence="1 2" key="1">
    <citation type="journal article" date="2014" name="PLoS Genet.">
        <title>The Genome of Spironucleus salmonicida Highlights a Fish Pathogen Adapted to Fluctuating Environments.</title>
        <authorList>
            <person name="Xu F."/>
            <person name="Jerlstrom-Hultqvist J."/>
            <person name="Einarsson E."/>
            <person name="Astvaldsson A."/>
            <person name="Svard S.G."/>
            <person name="Andersson J.O."/>
        </authorList>
    </citation>
    <scope>NUCLEOTIDE SEQUENCE</scope>
    <source>
        <strain evidence="2">ATCC 50377</strain>
    </source>
</reference>
<dbReference type="Gene3D" id="1.10.10.60">
    <property type="entry name" value="Homeodomain-like"/>
    <property type="match status" value="1"/>
</dbReference>
<dbReference type="EMBL" id="AUWU02000005">
    <property type="protein sequence ID" value="KAH0572835.1"/>
    <property type="molecule type" value="Genomic_DNA"/>
</dbReference>
<organism evidence="1">
    <name type="scientific">Spironucleus salmonicida</name>
    <dbReference type="NCBI Taxonomy" id="348837"/>
    <lineage>
        <taxon>Eukaryota</taxon>
        <taxon>Metamonada</taxon>
        <taxon>Diplomonadida</taxon>
        <taxon>Hexamitidae</taxon>
        <taxon>Hexamitinae</taxon>
        <taxon>Spironucleus</taxon>
    </lineage>
</organism>
<evidence type="ECO:0008006" key="4">
    <source>
        <dbReference type="Google" id="ProtNLM"/>
    </source>
</evidence>
<protein>
    <recommendedName>
        <fullName evidence="4">Myb-like DNA-binding domain-containing protein</fullName>
    </recommendedName>
</protein>
<evidence type="ECO:0000313" key="2">
    <source>
        <dbReference type="EMBL" id="KAH0572835.1"/>
    </source>
</evidence>
<dbReference type="VEuPathDB" id="GiardiaDB:SS50377_24949"/>
<dbReference type="InterPro" id="IPR009057">
    <property type="entry name" value="Homeodomain-like_sf"/>
</dbReference>
<proteinExistence type="predicted"/>
<dbReference type="Proteomes" id="UP000018208">
    <property type="component" value="Unassembled WGS sequence"/>
</dbReference>
<sequence>MTKSYWGIYDRDQLIDVVTDQVYRIGRIDWINIMTYFPGKTLTQCRNAYRNYSKVCGDFCEIDSVSLQFIKEQCSKRPIQWSYLKKLMPSIPMHRIIDQVKQLHNEEYKLVDDVLNLLERLELDWW</sequence>
<keyword evidence="3" id="KW-1185">Reference proteome</keyword>
<reference evidence="2" key="2">
    <citation type="submission" date="2020-12" db="EMBL/GenBank/DDBJ databases">
        <title>New Spironucleus salmonicida genome in near-complete chromosomes.</title>
        <authorList>
            <person name="Xu F."/>
            <person name="Kurt Z."/>
            <person name="Jimenez-Gonzalez A."/>
            <person name="Astvaldsson A."/>
            <person name="Andersson J.O."/>
            <person name="Svard S.G."/>
        </authorList>
    </citation>
    <scope>NUCLEOTIDE SEQUENCE</scope>
    <source>
        <strain evidence="2">ATCC 50377</strain>
    </source>
</reference>
<dbReference type="EMBL" id="KI546136">
    <property type="protein sequence ID" value="EST43477.1"/>
    <property type="molecule type" value="Genomic_DNA"/>
</dbReference>
<dbReference type="SUPFAM" id="SSF46689">
    <property type="entry name" value="Homeodomain-like"/>
    <property type="match status" value="1"/>
</dbReference>
<evidence type="ECO:0000313" key="3">
    <source>
        <dbReference type="Proteomes" id="UP000018208"/>
    </source>
</evidence>
<evidence type="ECO:0000313" key="1">
    <source>
        <dbReference type="EMBL" id="EST43477.1"/>
    </source>
</evidence>
<gene>
    <name evidence="1" type="ORF">SS50377_16844</name>
    <name evidence="2" type="ORF">SS50377_24949</name>
</gene>
<dbReference type="AlphaFoldDB" id="V6LG34"/>